<gene>
    <name evidence="1" type="ORF">GCM10009639_68620</name>
</gene>
<comment type="caution">
    <text evidence="1">The sequence shown here is derived from an EMBL/GenBank/DDBJ whole genome shotgun (WGS) entry which is preliminary data.</text>
</comment>
<sequence length="104" mass="11319">MAESGTTAKTAMLKKSFAEFFELKDFVTQLNTEATHINEINLRVGGNDEIGKQYHAQVDDGTKNLYELIVRIGSTLSSVGENGELLADTLDKAGDHARDLANGF</sequence>
<evidence type="ECO:0000313" key="2">
    <source>
        <dbReference type="Proteomes" id="UP001499863"/>
    </source>
</evidence>
<dbReference type="Proteomes" id="UP001499863">
    <property type="component" value="Unassembled WGS sequence"/>
</dbReference>
<dbReference type="EMBL" id="BAAAKJ010000499">
    <property type="protein sequence ID" value="GAA1414775.1"/>
    <property type="molecule type" value="Genomic_DNA"/>
</dbReference>
<dbReference type="RefSeq" id="WP_344345409.1">
    <property type="nucleotide sequence ID" value="NZ_BAAAKJ010000499.1"/>
</dbReference>
<proteinExistence type="predicted"/>
<organism evidence="1 2">
    <name type="scientific">Kitasatospora putterlickiae</name>
    <dbReference type="NCBI Taxonomy" id="221725"/>
    <lineage>
        <taxon>Bacteria</taxon>
        <taxon>Bacillati</taxon>
        <taxon>Actinomycetota</taxon>
        <taxon>Actinomycetes</taxon>
        <taxon>Kitasatosporales</taxon>
        <taxon>Streptomycetaceae</taxon>
        <taxon>Kitasatospora</taxon>
    </lineage>
</organism>
<evidence type="ECO:0000313" key="1">
    <source>
        <dbReference type="EMBL" id="GAA1414775.1"/>
    </source>
</evidence>
<protein>
    <submittedName>
        <fullName evidence="1">Uncharacterized protein</fullName>
    </submittedName>
</protein>
<name>A0ABN1YKD6_9ACTN</name>
<accession>A0ABN1YKD6</accession>
<reference evidence="1 2" key="1">
    <citation type="journal article" date="2019" name="Int. J. Syst. Evol. Microbiol.">
        <title>The Global Catalogue of Microorganisms (GCM) 10K type strain sequencing project: providing services to taxonomists for standard genome sequencing and annotation.</title>
        <authorList>
            <consortium name="The Broad Institute Genomics Platform"/>
            <consortium name="The Broad Institute Genome Sequencing Center for Infectious Disease"/>
            <person name="Wu L."/>
            <person name="Ma J."/>
        </authorList>
    </citation>
    <scope>NUCLEOTIDE SEQUENCE [LARGE SCALE GENOMIC DNA]</scope>
    <source>
        <strain evidence="1 2">JCM 12393</strain>
    </source>
</reference>
<keyword evidence="2" id="KW-1185">Reference proteome</keyword>